<dbReference type="InParanoid" id="D8LSL8"/>
<keyword evidence="6" id="KW-1185">Reference proteome</keyword>
<dbReference type="Gene3D" id="1.10.340.30">
    <property type="entry name" value="Hypothetical protein, domain 2"/>
    <property type="match status" value="1"/>
</dbReference>
<proteinExistence type="inferred from homology"/>
<dbReference type="OrthoDB" id="4951845at2759"/>
<evidence type="ECO:0000259" key="4">
    <source>
        <dbReference type="SMART" id="SM00478"/>
    </source>
</evidence>
<feature type="domain" description="HhH-GPD" evidence="4">
    <location>
        <begin position="189"/>
        <end position="351"/>
    </location>
</feature>
<dbReference type="AlphaFoldDB" id="D8LSL8"/>
<dbReference type="InterPro" id="IPR003265">
    <property type="entry name" value="HhH-GPD_domain"/>
</dbReference>
<dbReference type="InterPro" id="IPR011257">
    <property type="entry name" value="DNA_glycosylase"/>
</dbReference>
<dbReference type="GO" id="GO:0034039">
    <property type="term" value="F:8-oxo-7,8-dihydroguanine DNA N-glycosylase activity"/>
    <property type="evidence" value="ECO:0007669"/>
    <property type="project" value="TreeGrafter"/>
</dbReference>
<accession>D8LSL8</accession>
<gene>
    <name evidence="5" type="ORF">Esi_0074_0081</name>
</gene>
<dbReference type="InterPro" id="IPR052054">
    <property type="entry name" value="Oxidative_DNA_repair_enzyme"/>
</dbReference>
<name>D8LSL8_ECTSI</name>
<evidence type="ECO:0000313" key="6">
    <source>
        <dbReference type="Proteomes" id="UP000002630"/>
    </source>
</evidence>
<evidence type="ECO:0000256" key="1">
    <source>
        <dbReference type="ARBA" id="ARBA00010679"/>
    </source>
</evidence>
<dbReference type="eggNOG" id="ENOG502QUBQ">
    <property type="taxonomic scope" value="Eukaryota"/>
</dbReference>
<dbReference type="GO" id="GO:0140078">
    <property type="term" value="F:class I DNA-(apurinic or apyrimidinic site) endonuclease activity"/>
    <property type="evidence" value="ECO:0007669"/>
    <property type="project" value="UniProtKB-EC"/>
</dbReference>
<dbReference type="PANTHER" id="PTHR10242">
    <property type="entry name" value="8-OXOGUANINE DNA GLYCOSYLASE"/>
    <property type="match status" value="1"/>
</dbReference>
<dbReference type="STRING" id="2880.D8LSL8"/>
<dbReference type="EC" id="4.2.99.18" evidence="2"/>
<dbReference type="EMBL" id="FN649760">
    <property type="protein sequence ID" value="CBN77855.1"/>
    <property type="molecule type" value="Genomic_DNA"/>
</dbReference>
<dbReference type="SMART" id="SM00478">
    <property type="entry name" value="ENDO3c"/>
    <property type="match status" value="1"/>
</dbReference>
<evidence type="ECO:0000256" key="3">
    <source>
        <dbReference type="ARBA" id="ARBA00044632"/>
    </source>
</evidence>
<dbReference type="GO" id="GO:0006285">
    <property type="term" value="P:base-excision repair, AP site formation"/>
    <property type="evidence" value="ECO:0007669"/>
    <property type="project" value="TreeGrafter"/>
</dbReference>
<dbReference type="GO" id="GO:0005634">
    <property type="term" value="C:nucleus"/>
    <property type="evidence" value="ECO:0007669"/>
    <property type="project" value="TreeGrafter"/>
</dbReference>
<dbReference type="Proteomes" id="UP000002630">
    <property type="component" value="Unassembled WGS sequence"/>
</dbReference>
<comment type="similarity">
    <text evidence="1">Belongs to the type-1 OGG1 family.</text>
</comment>
<protein>
    <recommendedName>
        <fullName evidence="2">DNA-(apurinic or apyrimidinic site) lyase</fullName>
        <ecNumber evidence="2">4.2.99.18</ecNumber>
    </recommendedName>
</protein>
<comment type="catalytic activity">
    <reaction evidence="3">
        <text>2'-deoxyribonucleotide-(2'-deoxyribose 5'-phosphate)-2'-deoxyribonucleotide-DNA = a 3'-end 2'-deoxyribonucleotide-(2,3-dehydro-2,3-deoxyribose 5'-phosphate)-DNA + a 5'-end 5'-phospho-2'-deoxyribonucleoside-DNA + H(+)</text>
        <dbReference type="Rhea" id="RHEA:66592"/>
        <dbReference type="Rhea" id="RHEA-COMP:13180"/>
        <dbReference type="Rhea" id="RHEA-COMP:16897"/>
        <dbReference type="Rhea" id="RHEA-COMP:17067"/>
        <dbReference type="ChEBI" id="CHEBI:15378"/>
        <dbReference type="ChEBI" id="CHEBI:136412"/>
        <dbReference type="ChEBI" id="CHEBI:157695"/>
        <dbReference type="ChEBI" id="CHEBI:167181"/>
        <dbReference type="EC" id="4.2.99.18"/>
    </reaction>
</comment>
<organism evidence="5 6">
    <name type="scientific">Ectocarpus siliculosus</name>
    <name type="common">Brown alga</name>
    <name type="synonym">Conferva siliculosa</name>
    <dbReference type="NCBI Taxonomy" id="2880"/>
    <lineage>
        <taxon>Eukaryota</taxon>
        <taxon>Sar</taxon>
        <taxon>Stramenopiles</taxon>
        <taxon>Ochrophyta</taxon>
        <taxon>PX clade</taxon>
        <taxon>Phaeophyceae</taxon>
        <taxon>Ectocarpales</taxon>
        <taxon>Ectocarpaceae</taxon>
        <taxon>Ectocarpus</taxon>
    </lineage>
</organism>
<evidence type="ECO:0000256" key="2">
    <source>
        <dbReference type="ARBA" id="ARBA00012720"/>
    </source>
</evidence>
<evidence type="ECO:0000313" key="5">
    <source>
        <dbReference type="EMBL" id="CBN77855.1"/>
    </source>
</evidence>
<dbReference type="PANTHER" id="PTHR10242:SF4">
    <property type="entry name" value="OS07G0657600 PROTEIN"/>
    <property type="match status" value="1"/>
</dbReference>
<reference evidence="5 6" key="1">
    <citation type="journal article" date="2010" name="Nature">
        <title>The Ectocarpus genome and the independent evolution of multicellularity in brown algae.</title>
        <authorList>
            <person name="Cock J.M."/>
            <person name="Sterck L."/>
            <person name="Rouze P."/>
            <person name="Scornet D."/>
            <person name="Allen A.E."/>
            <person name="Amoutzias G."/>
            <person name="Anthouard V."/>
            <person name="Artiguenave F."/>
            <person name="Aury J.M."/>
            <person name="Badger J.H."/>
            <person name="Beszteri B."/>
            <person name="Billiau K."/>
            <person name="Bonnet E."/>
            <person name="Bothwell J.H."/>
            <person name="Bowler C."/>
            <person name="Boyen C."/>
            <person name="Brownlee C."/>
            <person name="Carrano C.J."/>
            <person name="Charrier B."/>
            <person name="Cho G.Y."/>
            <person name="Coelho S.M."/>
            <person name="Collen J."/>
            <person name="Corre E."/>
            <person name="Da Silva C."/>
            <person name="Delage L."/>
            <person name="Delaroque N."/>
            <person name="Dittami S.M."/>
            <person name="Doulbeau S."/>
            <person name="Elias M."/>
            <person name="Farnham G."/>
            <person name="Gachon C.M."/>
            <person name="Gschloessl B."/>
            <person name="Heesch S."/>
            <person name="Jabbari K."/>
            <person name="Jubin C."/>
            <person name="Kawai H."/>
            <person name="Kimura K."/>
            <person name="Kloareg B."/>
            <person name="Kupper F.C."/>
            <person name="Lang D."/>
            <person name="Le Bail A."/>
            <person name="Leblanc C."/>
            <person name="Lerouge P."/>
            <person name="Lohr M."/>
            <person name="Lopez P.J."/>
            <person name="Martens C."/>
            <person name="Maumus F."/>
            <person name="Michel G."/>
            <person name="Miranda-Saavedra D."/>
            <person name="Morales J."/>
            <person name="Moreau H."/>
            <person name="Motomura T."/>
            <person name="Nagasato C."/>
            <person name="Napoli C.A."/>
            <person name="Nelson D.R."/>
            <person name="Nyvall-Collen P."/>
            <person name="Peters A.F."/>
            <person name="Pommier C."/>
            <person name="Potin P."/>
            <person name="Poulain J."/>
            <person name="Quesneville H."/>
            <person name="Read B."/>
            <person name="Rensing S.A."/>
            <person name="Ritter A."/>
            <person name="Rousvoal S."/>
            <person name="Samanta M."/>
            <person name="Samson G."/>
            <person name="Schroeder D.C."/>
            <person name="Segurens B."/>
            <person name="Strittmatter M."/>
            <person name="Tonon T."/>
            <person name="Tregear J.W."/>
            <person name="Valentin K."/>
            <person name="von Dassow P."/>
            <person name="Yamagishi T."/>
            <person name="Van de Peer Y."/>
            <person name="Wincker P."/>
        </authorList>
    </citation>
    <scope>NUCLEOTIDE SEQUENCE [LARGE SCALE GENOMIC DNA]</scope>
    <source>
        <strain evidence="6">Ec32 / CCAP1310/4</strain>
    </source>
</reference>
<sequence>MAATANSSEINRKAAVAANPAPGARKTEAGAKHDISSVVMVEVPQGFSFTQAACSYGYFVVPPNLWQRCESGPGLSDSGTFNRPLRFGERLVNTARCTISLVPACGQVSNPKQGSGGDQQAMALRVDVVSAEALTESDQEDIRAQVVRMFQTTIDLAPWFRLHPEAKKRGYGRLFRSPTVFEDMVKSITGCNMKFGGTIRMNKLLCEEFGRSGAFPTPEDLENVQEEDLKEKAKVGYRAGRILRLAESFRDGSVDPAWLEAPERTREEVLKFVKALYGFGDYAAGNVAMLLGFYEDIPMDSETVRHFKDYHGVTTKNVKEVAPRVKKEYEKYAPYQFLQYWYEMITWHEKKRGLEVHLWNASEFSF</sequence>
<dbReference type="SUPFAM" id="SSF48150">
    <property type="entry name" value="DNA-glycosylase"/>
    <property type="match status" value="1"/>
</dbReference>